<dbReference type="RefSeq" id="WP_229160720.1">
    <property type="nucleotide sequence ID" value="NZ_JAJEWP010000003.1"/>
</dbReference>
<feature type="domain" description="Serine aminopeptidase S33" evidence="2">
    <location>
        <begin position="28"/>
        <end position="155"/>
    </location>
</feature>
<feature type="transmembrane region" description="Helical" evidence="1">
    <location>
        <begin position="150"/>
        <end position="168"/>
    </location>
</feature>
<accession>A0ABS8G9N2</accession>
<organism evidence="3 4">
    <name type="scientific">Fluctibacter halophilus</name>
    <dbReference type="NCBI Taxonomy" id="226011"/>
    <lineage>
        <taxon>Bacteria</taxon>
        <taxon>Pseudomonadati</taxon>
        <taxon>Pseudomonadota</taxon>
        <taxon>Gammaproteobacteria</taxon>
        <taxon>Alteromonadales</taxon>
        <taxon>Alteromonadaceae</taxon>
        <taxon>Fluctibacter</taxon>
    </lineage>
</organism>
<keyword evidence="4" id="KW-1185">Reference proteome</keyword>
<dbReference type="InterPro" id="IPR017208">
    <property type="entry name" value="UCP037442_abhydr"/>
</dbReference>
<dbReference type="InterPro" id="IPR022742">
    <property type="entry name" value="Hydrolase_4"/>
</dbReference>
<dbReference type="Proteomes" id="UP001520878">
    <property type="component" value="Unassembled WGS sequence"/>
</dbReference>
<dbReference type="Gene3D" id="3.40.50.1820">
    <property type="entry name" value="alpha/beta hydrolase"/>
    <property type="match status" value="1"/>
</dbReference>
<keyword evidence="1" id="KW-0472">Membrane</keyword>
<keyword evidence="1" id="KW-0812">Transmembrane</keyword>
<protein>
    <submittedName>
        <fullName evidence="3">Alpha/beta fold hydrolase</fullName>
    </submittedName>
</protein>
<dbReference type="EMBL" id="JAJEWP010000003">
    <property type="protein sequence ID" value="MCC2616901.1"/>
    <property type="molecule type" value="Genomic_DNA"/>
</dbReference>
<keyword evidence="1" id="KW-1133">Transmembrane helix</keyword>
<evidence type="ECO:0000259" key="2">
    <source>
        <dbReference type="Pfam" id="PF12146"/>
    </source>
</evidence>
<name>A0ABS8G9N2_9ALTE</name>
<dbReference type="InterPro" id="IPR029058">
    <property type="entry name" value="AB_hydrolase_fold"/>
</dbReference>
<comment type="caution">
    <text evidence="3">The sequence shown here is derived from an EMBL/GenBank/DDBJ whole genome shotgun (WGS) entry which is preliminary data.</text>
</comment>
<reference evidence="3 4" key="1">
    <citation type="submission" date="2021-10" db="EMBL/GenBank/DDBJ databases">
        <title>Draft genome of Aestuariibacter halophilus JC2043.</title>
        <authorList>
            <person name="Emsley S.A."/>
            <person name="Pfannmuller K.M."/>
            <person name="Ushijima B."/>
            <person name="Saw J.H."/>
            <person name="Videau P."/>
        </authorList>
    </citation>
    <scope>NUCLEOTIDE SEQUENCE [LARGE SCALE GENOMIC DNA]</scope>
    <source>
        <strain evidence="3 4">JC2043</strain>
    </source>
</reference>
<evidence type="ECO:0000313" key="4">
    <source>
        <dbReference type="Proteomes" id="UP001520878"/>
    </source>
</evidence>
<gene>
    <name evidence="3" type="ORF">LJ739_11680</name>
</gene>
<evidence type="ECO:0000313" key="3">
    <source>
        <dbReference type="EMBL" id="MCC2616901.1"/>
    </source>
</evidence>
<dbReference type="SUPFAM" id="SSF53474">
    <property type="entry name" value="alpha/beta-Hydrolases"/>
    <property type="match status" value="1"/>
</dbReference>
<evidence type="ECO:0000256" key="1">
    <source>
        <dbReference type="SAM" id="Phobius"/>
    </source>
</evidence>
<dbReference type="Pfam" id="PF12146">
    <property type="entry name" value="Hydrolase_4"/>
    <property type="match status" value="1"/>
</dbReference>
<dbReference type="GO" id="GO:0016787">
    <property type="term" value="F:hydrolase activity"/>
    <property type="evidence" value="ECO:0007669"/>
    <property type="project" value="UniProtKB-KW"/>
</dbReference>
<sequence length="291" mass="32557">MTVKETPLTLTTQAGHTLSARQFSVSASQQAIVIAPAMGVEQSYYFPVARWLAEQGFEVLTFDYHGMGASQQGPLKHHRSSILDWARQDASAALAHIRQQIAGDILWLGHSLGGQVFPLVNDIQQVQRVVTVASGTGYWRHNAPPLRRKVWWFWFVLVPVLVRIYGYFPGKKLGMVGDLPAPVIQQWKRWCMHPEYCVGTEDAAVRQSFDTVNVPICALALEDDEMLSDKNISALFALFGSKDKSLHVVHPDDFGLDRIGHLGLFRAQFEDTLWPQVLLPALTSGQPQNTR</sequence>
<keyword evidence="3" id="KW-0378">Hydrolase</keyword>
<dbReference type="PIRSF" id="PIRSF037442">
    <property type="entry name" value="UCP037442_abhydr"/>
    <property type="match status" value="1"/>
</dbReference>
<proteinExistence type="predicted"/>